<evidence type="ECO:0000256" key="3">
    <source>
        <dbReference type="ARBA" id="ARBA00023242"/>
    </source>
</evidence>
<dbReference type="Pfam" id="PF25481">
    <property type="entry name" value="Nucleoprot-TPR"/>
    <property type="match status" value="1"/>
</dbReference>
<comment type="caution">
    <text evidence="9">The sequence shown here is derived from an EMBL/GenBank/DDBJ whole genome shotgun (WGS) entry which is preliminary data.</text>
</comment>
<keyword evidence="3" id="KW-0539">Nucleus</keyword>
<dbReference type="EMBL" id="SWFS01000541">
    <property type="protein sequence ID" value="KAA8898570.1"/>
    <property type="molecule type" value="Genomic_DNA"/>
</dbReference>
<feature type="coiled-coil region" evidence="4">
    <location>
        <begin position="455"/>
        <end position="566"/>
    </location>
</feature>
<dbReference type="PANTHER" id="PTHR18898">
    <property type="entry name" value="NUCLEOPROTEIN TPR-RELATED"/>
    <property type="match status" value="1"/>
</dbReference>
<evidence type="ECO:0000256" key="2">
    <source>
        <dbReference type="ARBA" id="ARBA00023054"/>
    </source>
</evidence>
<evidence type="ECO:0000313" key="10">
    <source>
        <dbReference type="Proteomes" id="UP000761534"/>
    </source>
</evidence>
<feature type="compositionally biased region" description="Polar residues" evidence="5">
    <location>
        <begin position="205"/>
        <end position="217"/>
    </location>
</feature>
<feature type="domain" description="Nucleoprotein TPR/MPL1" evidence="7">
    <location>
        <begin position="209"/>
        <end position="286"/>
    </location>
</feature>
<feature type="region of interest" description="Disordered" evidence="5">
    <location>
        <begin position="386"/>
        <end position="426"/>
    </location>
</feature>
<feature type="compositionally biased region" description="Polar residues" evidence="5">
    <location>
        <begin position="1895"/>
        <end position="1912"/>
    </location>
</feature>
<evidence type="ECO:0000259" key="6">
    <source>
        <dbReference type="Pfam" id="PF07926"/>
    </source>
</evidence>
<feature type="compositionally biased region" description="Basic and acidic residues" evidence="5">
    <location>
        <begin position="1773"/>
        <end position="1795"/>
    </location>
</feature>
<accession>A0A6A1LJY8</accession>
<feature type="compositionally biased region" description="Basic and acidic residues" evidence="5">
    <location>
        <begin position="1439"/>
        <end position="1454"/>
    </location>
</feature>
<comment type="subcellular location">
    <subcellularLocation>
        <location evidence="1">Nucleus</location>
    </subcellularLocation>
</comment>
<feature type="domain" description="Nucleoprotein TPR/MLP1-2" evidence="6">
    <location>
        <begin position="1078"/>
        <end position="1206"/>
    </location>
</feature>
<dbReference type="Gene3D" id="1.20.5.1000">
    <property type="entry name" value="arf6 gtpase in complex with a specific effector, jip4"/>
    <property type="match status" value="1"/>
</dbReference>
<dbReference type="InterPro" id="IPR012929">
    <property type="entry name" value="Nucleoprot-TPR/MLP1-2_dom"/>
</dbReference>
<gene>
    <name evidence="9" type="ORF">TRICI_006525</name>
</gene>
<feature type="compositionally biased region" description="Polar residues" evidence="5">
    <location>
        <begin position="1934"/>
        <end position="1948"/>
    </location>
</feature>
<dbReference type="GO" id="GO:0017056">
    <property type="term" value="F:structural constituent of nuclear pore"/>
    <property type="evidence" value="ECO:0007669"/>
    <property type="project" value="TreeGrafter"/>
</dbReference>
<keyword evidence="2 4" id="KW-0175">Coiled coil</keyword>
<evidence type="ECO:0000259" key="8">
    <source>
        <dbReference type="Pfam" id="PF25785"/>
    </source>
</evidence>
<dbReference type="PANTHER" id="PTHR18898:SF2">
    <property type="entry name" value="NUCLEOPROTEIN TPR"/>
    <property type="match status" value="1"/>
</dbReference>
<feature type="region of interest" description="Disordered" evidence="5">
    <location>
        <begin position="1205"/>
        <end position="1225"/>
    </location>
</feature>
<feature type="compositionally biased region" description="Basic and acidic residues" evidence="5">
    <location>
        <begin position="1964"/>
        <end position="1973"/>
    </location>
</feature>
<feature type="region of interest" description="Disordered" evidence="5">
    <location>
        <begin position="205"/>
        <end position="225"/>
    </location>
</feature>
<name>A0A6A1LJY8_9ASCO</name>
<reference evidence="9" key="1">
    <citation type="journal article" date="2019" name="G3 (Bethesda)">
        <title>Genome Assemblies of Two Rare Opportunistic Yeast Pathogens: Diutina rugosa (syn. Candida rugosa) and Trichomonascus ciferrii (syn. Candida ciferrii).</title>
        <authorList>
            <person name="Mixao V."/>
            <person name="Saus E."/>
            <person name="Hansen A.P."/>
            <person name="Lass-Florl C."/>
            <person name="Gabaldon T."/>
        </authorList>
    </citation>
    <scope>NUCLEOTIDE SEQUENCE</scope>
    <source>
        <strain evidence="9">CBS 4856</strain>
    </source>
</reference>
<feature type="compositionally biased region" description="Basic and acidic residues" evidence="5">
    <location>
        <begin position="1544"/>
        <end position="1600"/>
    </location>
</feature>
<feature type="region of interest" description="Disordered" evidence="5">
    <location>
        <begin position="1635"/>
        <end position="1740"/>
    </location>
</feature>
<sequence length="1973" mass="225433">MAENRETEPSNENAVVPTGDQNSNAGSSVPLAEKGPNVIKPEFVANFLSLEVSFVTNLPEAVIQRITAKANEFEAIKSQKMLDEVNYEQTIHNNSKNIQAVKEQLEQKRKEVESANSSVNTLRTERAKLEEELEQAKSTAGESSDQVKTLQSRIDNIAEEKRQTLDTLERRNKDLRELRSELEASQNKNLENRKVIVDLENQLQQTRSNQMSSNMREQTLKQEKDSLERNNEWLDSELSAKNEEFKRFKSEKMSKITSLQSEVDSLRANYDSTSNSYNQLKDRFTQLSADYENSLVKVKDLQNAKASSEESFKAEMSSQKRLGELWERSAKEAKNRVEDLEKSLQHERESRADEIAKWKSEAEREKHKASRLKSQLNALEIQLEEAHTDQSQDNNRPSGPATPVPHKFGGHNPETPPANKMTGTPGSAAVFSPSAQIISDIQRNGGSLVQLYSDFQDTKNRLEREKYKNEALRLEMDHILEEMESHAPAILAEREESKRLEGELAELSVQLERSNNELDEVKSKLKTAEISNKDSEREQRLLSQQVKDLSRQVQNLLIQIQMLTDSEPPLNPDEHSELQKLLNGESNGDESDTDRLISQRLVLFKNIIEMQKQNENLLKVTRELGQKMEQEEQEAKKKMESLESSAVEEAKEAIKALQEDLARSQNKVSALQRERDMFRRMASNKENTSDETNTGNSSFPDAQNQRLIVQNEELANNLKEVKQEFENYRTESNATVKSLNDQITNLNQVRSELQVRVATTQSQLEFSNERYKNLTDDMQLLKSENTDLKNRNYSLQESLSKQDMRTQQVAEQLVDAKSLSESMKKETDNLKAEKALWKSIESRLTKERDELIEERGRLNGVLSNLQSMESEKETSFNDARRRWNAEAESLQVQVANLQKRLEAESEEVKRISVRKDTEAAEYRSKLDKAHEELSATRQSLSEARIRGDELESKAKELEIQLQSHKEKLEVYQNSMSEGEQSTEVRLREEISSLKAELEVTKHELQLARDHVNEMTDVAKAAEEALQSLSNTHDEYKDSIDRSLQEKDLDATNDLLKSANNELSTFKEEENKKIRAVEEEKSQLESTLNSLRYNETRLNEMQQSLKDDLEGQRQIAKEAQDNYEKELVKHAEAANTVQHLRSENGELKEKMVELTSKAESAAKQLNASEASWDSQKYEYEHEIEQLKSRVEDLSSQNKVLLEQLESLSSRTSREGGDEGGDEVQGDEHLKEVINYLKREKEIVECNYGLCQQEAKRLKQRLDYTQTELDQVKIDLEKERQREDETLRSATEHEKLIQQLNELNVLRESNSQLRANSEYYNKRAQELEVQLQESNAKLEPLQTQLREAVAESEAHQESLKLAQEDNTRWKNRIEQILQKYERIDPQELQNLKNEVSSLKETITILEKEKSALSDQLVSLQKVSTEKDALEKKLSLLQSSLEKSKSDGNAEKAETEKQIASLQSEKEMVVNEKVELESKLANTESEYSALNKKFEKLMSESKEKLQRRRTEAAQLKEEITKHKTEVESLQQQLEEAKGNGQALEFSNNERVEELSKEVEETKAALEKARADSEQAKQSLQEDKDRAVEEKEKAEKAITEKEGRISELESQVNRLSDEILELQKNSKLSGDDATTELANVQEAKSSLEKEAEALKSEKASLEKSVETLEEENKGLKEQVASFDGEKKSLKEKVSELEKSASDSVTTEDHEKKLQELRETLEKEKSEAIEKAASGDNESSSIDVEKLRNEIRQEELGKFKEVANEKINVLKEHLKKKEEEHKQTITNLEEKHKEEIEQLKKTSGKQSEPADLQRLREALEGQHEARIKNLRAEFDEEKKKSNEEVRQQVKKEYELRTKLLQQRIDTLANASKEQSSSGSADASSTGPKQAKHISIKGQGESAQSVRRISQSGGTTASMIPRPGGTMASRIAGSGGVQKPTINRPQKRSPQAGQTLGGNKRSISDQSQQDQKRRKEGDS</sequence>
<dbReference type="InterPro" id="IPR057577">
    <property type="entry name" value="Nucleoprot-TPR/MLP1_dom"/>
</dbReference>
<organism evidence="9 10">
    <name type="scientific">Trichomonascus ciferrii</name>
    <dbReference type="NCBI Taxonomy" id="44093"/>
    <lineage>
        <taxon>Eukaryota</taxon>
        <taxon>Fungi</taxon>
        <taxon>Dikarya</taxon>
        <taxon>Ascomycota</taxon>
        <taxon>Saccharomycotina</taxon>
        <taxon>Dipodascomycetes</taxon>
        <taxon>Dipodascales</taxon>
        <taxon>Trichomonascaceae</taxon>
        <taxon>Trichomonascus</taxon>
        <taxon>Trichomonascus ciferrii complex</taxon>
    </lineage>
</organism>
<keyword evidence="10" id="KW-1185">Reference proteome</keyword>
<feature type="region of interest" description="Disordered" evidence="5">
    <location>
        <begin position="1"/>
        <end position="34"/>
    </location>
</feature>
<dbReference type="GO" id="GO:0006606">
    <property type="term" value="P:protein import into nucleus"/>
    <property type="evidence" value="ECO:0007669"/>
    <property type="project" value="InterPro"/>
</dbReference>
<dbReference type="VEuPathDB" id="FungiDB:TRICI_006525"/>
<dbReference type="Pfam" id="PF25785">
    <property type="entry name" value="TPR"/>
    <property type="match status" value="1"/>
</dbReference>
<feature type="region of interest" description="Disordered" evidence="5">
    <location>
        <begin position="680"/>
        <end position="701"/>
    </location>
</feature>
<feature type="compositionally biased region" description="Basic and acidic residues" evidence="5">
    <location>
        <begin position="1679"/>
        <end position="1725"/>
    </location>
</feature>
<dbReference type="OrthoDB" id="343070at2759"/>
<evidence type="ECO:0000256" key="1">
    <source>
        <dbReference type="ARBA" id="ARBA00004123"/>
    </source>
</evidence>
<feature type="compositionally biased region" description="Low complexity" evidence="5">
    <location>
        <begin position="1863"/>
        <end position="1879"/>
    </location>
</feature>
<feature type="compositionally biased region" description="Polar residues" evidence="5">
    <location>
        <begin position="684"/>
        <end position="701"/>
    </location>
</feature>
<dbReference type="InterPro" id="IPR057974">
    <property type="entry name" value="NUA/TPR/MLP1-2-like_dom"/>
</dbReference>
<dbReference type="Pfam" id="PF07926">
    <property type="entry name" value="TPR_MLP1_2"/>
    <property type="match status" value="1"/>
</dbReference>
<evidence type="ECO:0000256" key="5">
    <source>
        <dbReference type="SAM" id="MobiDB-lite"/>
    </source>
</evidence>
<evidence type="ECO:0000259" key="7">
    <source>
        <dbReference type="Pfam" id="PF25481"/>
    </source>
</evidence>
<feature type="region of interest" description="Disordered" evidence="5">
    <location>
        <begin position="1860"/>
        <end position="1973"/>
    </location>
</feature>
<protein>
    <submittedName>
        <fullName evidence="9">Uncharacterized protein</fullName>
    </submittedName>
</protein>
<feature type="region of interest" description="Disordered" evidence="5">
    <location>
        <begin position="1531"/>
        <end position="1600"/>
    </location>
</feature>
<feature type="region of interest" description="Disordered" evidence="5">
    <location>
        <begin position="1437"/>
        <end position="1457"/>
    </location>
</feature>
<dbReference type="GO" id="GO:0005643">
    <property type="term" value="C:nuclear pore"/>
    <property type="evidence" value="ECO:0007669"/>
    <property type="project" value="TreeGrafter"/>
</dbReference>
<proteinExistence type="predicted"/>
<feature type="region of interest" description="Disordered" evidence="5">
    <location>
        <begin position="1773"/>
        <end position="1807"/>
    </location>
</feature>
<dbReference type="GO" id="GO:0006406">
    <property type="term" value="P:mRNA export from nucleus"/>
    <property type="evidence" value="ECO:0007669"/>
    <property type="project" value="TreeGrafter"/>
</dbReference>
<feature type="compositionally biased region" description="Basic and acidic residues" evidence="5">
    <location>
        <begin position="1641"/>
        <end position="1672"/>
    </location>
</feature>
<evidence type="ECO:0000256" key="4">
    <source>
        <dbReference type="SAM" id="Coils"/>
    </source>
</evidence>
<dbReference type="Proteomes" id="UP000761534">
    <property type="component" value="Unassembled WGS sequence"/>
</dbReference>
<evidence type="ECO:0000313" key="9">
    <source>
        <dbReference type="EMBL" id="KAA8898570.1"/>
    </source>
</evidence>
<feature type="domain" description="NUA/TPR/MLP1-2-like" evidence="8">
    <location>
        <begin position="528"/>
        <end position="633"/>
    </location>
</feature>